<evidence type="ECO:0000313" key="3">
    <source>
        <dbReference type="Proteomes" id="UP000245252"/>
    </source>
</evidence>
<evidence type="ECO:0000259" key="1">
    <source>
        <dbReference type="Pfam" id="PF22324"/>
    </source>
</evidence>
<comment type="caution">
    <text evidence="2">The sequence shown here is derived from an EMBL/GenBank/DDBJ whole genome shotgun (WGS) entry which is preliminary data.</text>
</comment>
<sequence length="99" mass="11114">MTNRLIITARILPDGQPFKVIGRDAWALRNLVKAGETGCTPIDHPGPRWSAYVWKLRTKYGLVIETIEEKHEGQFSGSHARYVIHSEVAILAESDRMAA</sequence>
<evidence type="ECO:0000313" key="2">
    <source>
        <dbReference type="EMBL" id="PWE52768.1"/>
    </source>
</evidence>
<organism evidence="2 3">
    <name type="scientific">Metarhizobium album</name>
    <dbReference type="NCBI Taxonomy" id="2182425"/>
    <lineage>
        <taxon>Bacteria</taxon>
        <taxon>Pseudomonadati</taxon>
        <taxon>Pseudomonadota</taxon>
        <taxon>Alphaproteobacteria</taxon>
        <taxon>Hyphomicrobiales</taxon>
        <taxon>Rhizobiaceae</taxon>
        <taxon>Metarhizobium</taxon>
    </lineage>
</organism>
<dbReference type="InterPro" id="IPR054382">
    <property type="entry name" value="wHTH_alphaproteobact"/>
</dbReference>
<keyword evidence="3" id="KW-1185">Reference proteome</keyword>
<dbReference type="EMBL" id="QFBC01000020">
    <property type="protein sequence ID" value="PWE52768.1"/>
    <property type="molecule type" value="Genomic_DNA"/>
</dbReference>
<dbReference type="OrthoDB" id="7211172at2"/>
<proteinExistence type="predicted"/>
<feature type="domain" description="Winged helix" evidence="1">
    <location>
        <begin position="18"/>
        <end position="93"/>
    </location>
</feature>
<dbReference type="Proteomes" id="UP000245252">
    <property type="component" value="Unassembled WGS sequence"/>
</dbReference>
<dbReference type="Pfam" id="PF22324">
    <property type="entry name" value="HTH_91"/>
    <property type="match status" value="1"/>
</dbReference>
<gene>
    <name evidence="2" type="ORF">DEM27_28600</name>
</gene>
<name>A0A2U2DHM3_9HYPH</name>
<reference evidence="2 3" key="1">
    <citation type="submission" date="2018-05" db="EMBL/GenBank/DDBJ databases">
        <title>The draft genome of strain NS-104.</title>
        <authorList>
            <person name="Hang P."/>
            <person name="Jiang J."/>
        </authorList>
    </citation>
    <scope>NUCLEOTIDE SEQUENCE [LARGE SCALE GENOMIC DNA]</scope>
    <source>
        <strain evidence="2 3">NS-104</strain>
    </source>
</reference>
<dbReference type="RefSeq" id="WP_109461668.1">
    <property type="nucleotide sequence ID" value="NZ_QFBC01000020.1"/>
</dbReference>
<dbReference type="AlphaFoldDB" id="A0A2U2DHM3"/>
<protein>
    <recommendedName>
        <fullName evidence="1">Winged helix domain-containing protein</fullName>
    </recommendedName>
</protein>
<accession>A0A2U2DHM3</accession>